<protein>
    <recommendedName>
        <fullName evidence="2">Parvulin-like PPIase</fullName>
    </recommendedName>
    <alternativeName>
        <fullName evidence="9">Peptidyl-prolyl cis-trans isomerase plp</fullName>
    </alternativeName>
    <alternativeName>
        <fullName evidence="12">Periplasmic chaperone PpiD</fullName>
    </alternativeName>
    <alternativeName>
        <fullName evidence="13">Periplasmic folding chaperone</fullName>
    </alternativeName>
    <alternativeName>
        <fullName evidence="10">Rotamase plp</fullName>
    </alternativeName>
</protein>
<dbReference type="Pfam" id="PF13145">
    <property type="entry name" value="Rotamase_2"/>
    <property type="match status" value="1"/>
</dbReference>
<comment type="subcellular location">
    <subcellularLocation>
        <location evidence="1">Cell inner membrane</location>
        <topology evidence="1">Single-pass type II membrane protein</topology>
        <orientation evidence="1">Periplasmic side</orientation>
    </subcellularLocation>
</comment>
<dbReference type="InterPro" id="IPR000297">
    <property type="entry name" value="PPIase_PpiC"/>
</dbReference>
<evidence type="ECO:0000256" key="4">
    <source>
        <dbReference type="ARBA" id="ARBA00022519"/>
    </source>
</evidence>
<keyword evidence="4" id="KW-0997">Cell inner membrane</keyword>
<dbReference type="KEGG" id="spai:FPZ24_06820"/>
<keyword evidence="14" id="KW-0697">Rotamase</keyword>
<evidence type="ECO:0000256" key="6">
    <source>
        <dbReference type="ARBA" id="ARBA00022989"/>
    </source>
</evidence>
<dbReference type="EMBL" id="CP042306">
    <property type="protein sequence ID" value="QDZ07227.1"/>
    <property type="molecule type" value="Genomic_DNA"/>
</dbReference>
<dbReference type="PANTHER" id="PTHR47529:SF1">
    <property type="entry name" value="PERIPLASMIC CHAPERONE PPID"/>
    <property type="match status" value="1"/>
</dbReference>
<dbReference type="OrthoDB" id="9768393at2"/>
<feature type="domain" description="PpiC" evidence="16">
    <location>
        <begin position="258"/>
        <end position="386"/>
    </location>
</feature>
<dbReference type="InterPro" id="IPR052029">
    <property type="entry name" value="PpiD_chaperone"/>
</dbReference>
<evidence type="ECO:0000259" key="16">
    <source>
        <dbReference type="PROSITE" id="PS50198"/>
    </source>
</evidence>
<evidence type="ECO:0000313" key="17">
    <source>
        <dbReference type="EMBL" id="QDZ07227.1"/>
    </source>
</evidence>
<reference evidence="17 18" key="1">
    <citation type="submission" date="2019-07" db="EMBL/GenBank/DDBJ databases">
        <title>Full genome sequence of Sphingomonas sp. 4R-6-7(HKS19).</title>
        <authorList>
            <person name="Im W.-T."/>
        </authorList>
    </citation>
    <scope>NUCLEOTIDE SEQUENCE [LARGE SCALE GENOMIC DNA]</scope>
    <source>
        <strain evidence="17 18">HKS19</strain>
    </source>
</reference>
<keyword evidence="5" id="KW-0812">Transmembrane</keyword>
<dbReference type="PANTHER" id="PTHR47529">
    <property type="entry name" value="PEPTIDYL-PROLYL CIS-TRANS ISOMERASE D"/>
    <property type="match status" value="1"/>
</dbReference>
<gene>
    <name evidence="17" type="ORF">FPZ24_06820</name>
</gene>
<dbReference type="GO" id="GO:0005886">
    <property type="term" value="C:plasma membrane"/>
    <property type="evidence" value="ECO:0007669"/>
    <property type="project" value="UniProtKB-SubCell"/>
</dbReference>
<evidence type="ECO:0000256" key="2">
    <source>
        <dbReference type="ARBA" id="ARBA00018370"/>
    </source>
</evidence>
<name>A0A5B8LG88_9SPHN</name>
<proteinExistence type="inferred from homology"/>
<evidence type="ECO:0000256" key="8">
    <source>
        <dbReference type="ARBA" id="ARBA00023186"/>
    </source>
</evidence>
<dbReference type="AlphaFoldDB" id="A0A5B8LG88"/>
<evidence type="ECO:0000256" key="1">
    <source>
        <dbReference type="ARBA" id="ARBA00004382"/>
    </source>
</evidence>
<keyword evidence="8" id="KW-0143">Chaperone</keyword>
<sequence length="680" mass="72373">MRARPTPKASASSRSIRSAPMLSIFRGFLNSKVGLIITFVVLGVIALAFGLGDVTGLRSNATSGGPAGTTLVTIGKENLNANQVRADTERMVGMYRQQYPQLTMEEFITKGGFDQPFENRINSTALEQYGLSQGMRIGRALADTEITSQPQFKGLDGKFDRDRYKQFLAEQRLSDSDLHNELARNMMAQLLISPLMSQSLGRPLAPVSVATPYASMLLEKRTGTVAFIDTKKIPVGAPVTDAEAAGYYQANIARYTVPERRSVRYATVSVADLRAKSAPSDAEIAKAYQDGAAQFAPTENRSIRQVVLLDQKSADALAAKVRAGTAIEAAAKAVGLDAGLLADQSKTAYAAQTSPAIANQVFTAAGGAVIGPVKTSLGWAVIRLEKITKVPGKTLDQAKPDLVKTLTEQKTMLAATALRQQIGDAISNSSTIDEIAKKLGLTIQSSPALDQRGNDPDAPTPPPAQPDPVRMALAAVAFQSEPEDAPQLAPIDKEGGFALVKLDKVIAAAPRPLATVAEEVKKNFIVDRQLRDARTAATGVMNKVNKGMKLAQALAETGLKLDATKPMAANRGQLFTSKPAPPIILMFAIPQGTAKMIEAPYKGGYFVVVTDTVQRGDARGNNDLINKMRSDLGATAGDEYGQQFVRAVRNQVGVKRNDAAINALRASLLGQGQGDSPDGQ</sequence>
<evidence type="ECO:0000313" key="18">
    <source>
        <dbReference type="Proteomes" id="UP000315673"/>
    </source>
</evidence>
<keyword evidence="14 17" id="KW-0413">Isomerase</keyword>
<dbReference type="InterPro" id="IPR027304">
    <property type="entry name" value="Trigger_fact/SurA_dom_sf"/>
</dbReference>
<dbReference type="SUPFAM" id="SSF109998">
    <property type="entry name" value="Triger factor/SurA peptide-binding domain-like"/>
    <property type="match status" value="1"/>
</dbReference>
<evidence type="ECO:0000256" key="13">
    <source>
        <dbReference type="ARBA" id="ARBA00042775"/>
    </source>
</evidence>
<accession>A0A5B8LG88</accession>
<evidence type="ECO:0000256" key="3">
    <source>
        <dbReference type="ARBA" id="ARBA00022475"/>
    </source>
</evidence>
<keyword evidence="6" id="KW-1133">Transmembrane helix</keyword>
<keyword evidence="7" id="KW-0472">Membrane</keyword>
<evidence type="ECO:0000256" key="9">
    <source>
        <dbReference type="ARBA" id="ARBA00030642"/>
    </source>
</evidence>
<dbReference type="Proteomes" id="UP000315673">
    <property type="component" value="Chromosome"/>
</dbReference>
<evidence type="ECO:0000256" key="5">
    <source>
        <dbReference type="ARBA" id="ARBA00022692"/>
    </source>
</evidence>
<evidence type="ECO:0000256" key="15">
    <source>
        <dbReference type="SAM" id="MobiDB-lite"/>
    </source>
</evidence>
<dbReference type="Pfam" id="PF13624">
    <property type="entry name" value="SurA_N_3"/>
    <property type="match status" value="1"/>
</dbReference>
<dbReference type="PROSITE" id="PS50198">
    <property type="entry name" value="PPIC_PPIASE_2"/>
    <property type="match status" value="1"/>
</dbReference>
<keyword evidence="18" id="KW-1185">Reference proteome</keyword>
<evidence type="ECO:0000256" key="14">
    <source>
        <dbReference type="PROSITE-ProRule" id="PRU00278"/>
    </source>
</evidence>
<evidence type="ECO:0000256" key="7">
    <source>
        <dbReference type="ARBA" id="ARBA00023136"/>
    </source>
</evidence>
<keyword evidence="3" id="KW-1003">Cell membrane</keyword>
<dbReference type="SUPFAM" id="SSF54534">
    <property type="entry name" value="FKBP-like"/>
    <property type="match status" value="1"/>
</dbReference>
<feature type="region of interest" description="Disordered" evidence="15">
    <location>
        <begin position="447"/>
        <end position="468"/>
    </location>
</feature>
<comment type="similarity">
    <text evidence="11">Belongs to the PpiD chaperone family.</text>
</comment>
<dbReference type="InterPro" id="IPR046357">
    <property type="entry name" value="PPIase_dom_sf"/>
</dbReference>
<evidence type="ECO:0000256" key="12">
    <source>
        <dbReference type="ARBA" id="ARBA00040743"/>
    </source>
</evidence>
<evidence type="ECO:0000256" key="10">
    <source>
        <dbReference type="ARBA" id="ARBA00031484"/>
    </source>
</evidence>
<evidence type="ECO:0000256" key="11">
    <source>
        <dbReference type="ARBA" id="ARBA00038408"/>
    </source>
</evidence>
<dbReference type="GO" id="GO:0003755">
    <property type="term" value="F:peptidyl-prolyl cis-trans isomerase activity"/>
    <property type="evidence" value="ECO:0007669"/>
    <property type="project" value="UniProtKB-KW"/>
</dbReference>
<organism evidence="17 18">
    <name type="scientific">Sphingomonas panacisoli</name>
    <dbReference type="NCBI Taxonomy" id="1813879"/>
    <lineage>
        <taxon>Bacteria</taxon>
        <taxon>Pseudomonadati</taxon>
        <taxon>Pseudomonadota</taxon>
        <taxon>Alphaproteobacteria</taxon>
        <taxon>Sphingomonadales</taxon>
        <taxon>Sphingomonadaceae</taxon>
        <taxon>Sphingomonas</taxon>
    </lineage>
</organism>
<dbReference type="Gene3D" id="3.10.50.40">
    <property type="match status" value="1"/>
</dbReference>